<accession>A0AAV4AC99</accession>
<proteinExistence type="predicted"/>
<sequence>MTRQNTRKKAEGYVCTHWTVRQSFFSTWKKYYIQSRPICPWRDRCSFPCVSTIKTSQSDEDCPRTSHAAHVIYGLVLGTIEPRMQVASAAGVSAPKRKRCAKCPVQEVKKIHMEPNSTTNTVTYATNPMTYQVIACVRVAGQWL</sequence>
<dbReference type="EMBL" id="BLXT01003742">
    <property type="protein sequence ID" value="GFO04898.1"/>
    <property type="molecule type" value="Genomic_DNA"/>
</dbReference>
<comment type="caution">
    <text evidence="1">The sequence shown here is derived from an EMBL/GenBank/DDBJ whole genome shotgun (WGS) entry which is preliminary data.</text>
</comment>
<evidence type="ECO:0000313" key="2">
    <source>
        <dbReference type="Proteomes" id="UP000735302"/>
    </source>
</evidence>
<protein>
    <submittedName>
        <fullName evidence="1">Uncharacterized protein</fullName>
    </submittedName>
</protein>
<keyword evidence="2" id="KW-1185">Reference proteome</keyword>
<evidence type="ECO:0000313" key="1">
    <source>
        <dbReference type="EMBL" id="GFO04898.1"/>
    </source>
</evidence>
<dbReference type="AlphaFoldDB" id="A0AAV4AC99"/>
<reference evidence="1 2" key="1">
    <citation type="journal article" date="2021" name="Elife">
        <title>Chloroplast acquisition without the gene transfer in kleptoplastic sea slugs, Plakobranchus ocellatus.</title>
        <authorList>
            <person name="Maeda T."/>
            <person name="Takahashi S."/>
            <person name="Yoshida T."/>
            <person name="Shimamura S."/>
            <person name="Takaki Y."/>
            <person name="Nagai Y."/>
            <person name="Toyoda A."/>
            <person name="Suzuki Y."/>
            <person name="Arimoto A."/>
            <person name="Ishii H."/>
            <person name="Satoh N."/>
            <person name="Nishiyama T."/>
            <person name="Hasebe M."/>
            <person name="Maruyama T."/>
            <person name="Minagawa J."/>
            <person name="Obokata J."/>
            <person name="Shigenobu S."/>
        </authorList>
    </citation>
    <scope>NUCLEOTIDE SEQUENCE [LARGE SCALE GENOMIC DNA]</scope>
</reference>
<organism evidence="1 2">
    <name type="scientific">Plakobranchus ocellatus</name>
    <dbReference type="NCBI Taxonomy" id="259542"/>
    <lineage>
        <taxon>Eukaryota</taxon>
        <taxon>Metazoa</taxon>
        <taxon>Spiralia</taxon>
        <taxon>Lophotrochozoa</taxon>
        <taxon>Mollusca</taxon>
        <taxon>Gastropoda</taxon>
        <taxon>Heterobranchia</taxon>
        <taxon>Euthyneura</taxon>
        <taxon>Panpulmonata</taxon>
        <taxon>Sacoglossa</taxon>
        <taxon>Placobranchoidea</taxon>
        <taxon>Plakobranchidae</taxon>
        <taxon>Plakobranchus</taxon>
    </lineage>
</organism>
<name>A0AAV4AC99_9GAST</name>
<gene>
    <name evidence="1" type="ORF">PoB_003140300</name>
</gene>
<dbReference type="Proteomes" id="UP000735302">
    <property type="component" value="Unassembled WGS sequence"/>
</dbReference>